<evidence type="ECO:0000256" key="2">
    <source>
        <dbReference type="ARBA" id="ARBA00023125"/>
    </source>
</evidence>
<dbReference type="PANTHER" id="PTHR30154:SF55">
    <property type="entry name" value="HTH-TYPE TRANSCRIPTIONAL REGULATOR LRPB"/>
    <property type="match status" value="1"/>
</dbReference>
<organism evidence="5 6">
    <name type="scientific">Acinetobacter courvalinii</name>
    <dbReference type="NCBI Taxonomy" id="280147"/>
    <lineage>
        <taxon>Bacteria</taxon>
        <taxon>Pseudomonadati</taxon>
        <taxon>Pseudomonadota</taxon>
        <taxon>Gammaproteobacteria</taxon>
        <taxon>Moraxellales</taxon>
        <taxon>Moraxellaceae</taxon>
        <taxon>Acinetobacter</taxon>
    </lineage>
</organism>
<dbReference type="InterPro" id="IPR000485">
    <property type="entry name" value="AsnC-type_HTH_dom"/>
</dbReference>
<evidence type="ECO:0000259" key="4">
    <source>
        <dbReference type="PROSITE" id="PS50956"/>
    </source>
</evidence>
<protein>
    <submittedName>
        <fullName evidence="5">Transcriptional regulator</fullName>
    </submittedName>
</protein>
<proteinExistence type="predicted"/>
<accession>A0ABD0A8E9</accession>
<dbReference type="AlphaFoldDB" id="A0ABD0A8E9"/>
<name>A0ABD0A8E9_9GAMM</name>
<dbReference type="Gene3D" id="1.10.10.10">
    <property type="entry name" value="Winged helix-like DNA-binding domain superfamily/Winged helix DNA-binding domain"/>
    <property type="match status" value="1"/>
</dbReference>
<dbReference type="SMART" id="SM00344">
    <property type="entry name" value="HTH_ASNC"/>
    <property type="match status" value="1"/>
</dbReference>
<gene>
    <name evidence="5" type="primary">lrpB</name>
    <name evidence="5" type="ORF">GCM10007354_20560</name>
</gene>
<dbReference type="Proteomes" id="UP000652691">
    <property type="component" value="Unassembled WGS sequence"/>
</dbReference>
<evidence type="ECO:0000313" key="5">
    <source>
        <dbReference type="EMBL" id="GGH36582.1"/>
    </source>
</evidence>
<dbReference type="Gene3D" id="3.30.70.920">
    <property type="match status" value="1"/>
</dbReference>
<dbReference type="GO" id="GO:0003677">
    <property type="term" value="F:DNA binding"/>
    <property type="evidence" value="ECO:0007669"/>
    <property type="project" value="UniProtKB-KW"/>
</dbReference>
<dbReference type="InterPro" id="IPR036390">
    <property type="entry name" value="WH_DNA-bd_sf"/>
</dbReference>
<dbReference type="SUPFAM" id="SSF54909">
    <property type="entry name" value="Dimeric alpha+beta barrel"/>
    <property type="match status" value="1"/>
</dbReference>
<dbReference type="PRINTS" id="PR00033">
    <property type="entry name" value="HTHASNC"/>
</dbReference>
<evidence type="ECO:0000256" key="1">
    <source>
        <dbReference type="ARBA" id="ARBA00023015"/>
    </source>
</evidence>
<dbReference type="PANTHER" id="PTHR30154">
    <property type="entry name" value="LEUCINE-RESPONSIVE REGULATORY PROTEIN"/>
    <property type="match status" value="1"/>
</dbReference>
<evidence type="ECO:0000313" key="6">
    <source>
        <dbReference type="Proteomes" id="UP000652691"/>
    </source>
</evidence>
<evidence type="ECO:0000256" key="3">
    <source>
        <dbReference type="ARBA" id="ARBA00023163"/>
    </source>
</evidence>
<dbReference type="SUPFAM" id="SSF46785">
    <property type="entry name" value="Winged helix' DNA-binding domain"/>
    <property type="match status" value="1"/>
</dbReference>
<dbReference type="InterPro" id="IPR019888">
    <property type="entry name" value="Tscrpt_reg_AsnC-like"/>
</dbReference>
<dbReference type="PROSITE" id="PS50956">
    <property type="entry name" value="HTH_ASNC_2"/>
    <property type="match status" value="1"/>
</dbReference>
<dbReference type="Pfam" id="PF13412">
    <property type="entry name" value="HTH_24"/>
    <property type="match status" value="1"/>
</dbReference>
<dbReference type="InterPro" id="IPR036388">
    <property type="entry name" value="WH-like_DNA-bd_sf"/>
</dbReference>
<sequence>MKALLPVFFRYEKMNIELDPIDLKIIELLKQDSRLSHKQIGQRVHRTGQAVGARIAQLMDAGIIKNYTIALQYEHKQFIQLFMNDQQAFIEVEHLVKQYEQVDECFKILGNACYMIVSHFNPAQLNDFIEQLSKWCRYSVETVMREIATT</sequence>
<reference evidence="5 6" key="1">
    <citation type="journal article" date="2014" name="Int. J. Syst. Evol. Microbiol.">
        <title>Complete genome sequence of Corynebacterium casei LMG S-19264T (=DSM 44701T), isolated from a smear-ripened cheese.</title>
        <authorList>
            <consortium name="US DOE Joint Genome Institute (JGI-PGF)"/>
            <person name="Walter F."/>
            <person name="Albersmeier A."/>
            <person name="Kalinowski J."/>
            <person name="Ruckert C."/>
        </authorList>
    </citation>
    <scope>NUCLEOTIDE SEQUENCE [LARGE SCALE GENOMIC DNA]</scope>
    <source>
        <strain evidence="5 6">CCM 8635</strain>
    </source>
</reference>
<keyword evidence="2" id="KW-0238">DNA-binding</keyword>
<comment type="caution">
    <text evidence="5">The sequence shown here is derived from an EMBL/GenBank/DDBJ whole genome shotgun (WGS) entry which is preliminary data.</text>
</comment>
<dbReference type="EMBL" id="BMDA01000002">
    <property type="protein sequence ID" value="GGH36582.1"/>
    <property type="molecule type" value="Genomic_DNA"/>
</dbReference>
<keyword evidence="3" id="KW-0804">Transcription</keyword>
<keyword evidence="1" id="KW-0805">Transcription regulation</keyword>
<dbReference type="InterPro" id="IPR011008">
    <property type="entry name" value="Dimeric_a/b-barrel"/>
</dbReference>
<feature type="domain" description="HTH asnC-type" evidence="4">
    <location>
        <begin position="18"/>
        <end position="79"/>
    </location>
</feature>